<sequence>MSTDFDNVITLSSDDSEHMLVQGQDYTAQLPDEILDYIIWNTGPQYGTVATNTSFPEKRNWLSCASVCRRWHRITLPYSFRYIRVMENDSDDDYSEATTLRFRLFLQENPSTAQLIQEVNFVRVAVDIRVLSSILDILPSLRCLVFEHSLTIAERDPDIDYETVDRVLDKLVYCGGQCWSIGCTPGLCARQVPQLLGLFSEIGEFEDQGRCCFEHDLCSESESTTPRIHSFDTTLDLEYYRILNGLGLFHHLTCLHLELPLFAPIQPRLVNFLCAVGRAQKLRELSLSFNQRFDEQAFALGSQLPTTIANSMRDGLMACSGSLHGFRLSTRTWITLPGLTTGENARRTFHLGFLIGLEIIALLDINPLRHVAFRYTVDCAYHCRPEDIRGLDWARVREICRRSVGLRSLNLDVFTKEAQKDDFRACAQNEMRQLELKDIHMLYGEPGKFFRCDDPTCAWYSGKRLNNYITLRHDIHKDD</sequence>
<dbReference type="Proteomes" id="UP001055072">
    <property type="component" value="Unassembled WGS sequence"/>
</dbReference>
<proteinExistence type="predicted"/>
<gene>
    <name evidence="1" type="ORF">BDY19DRAFT_532954</name>
</gene>
<dbReference type="EMBL" id="MU274942">
    <property type="protein sequence ID" value="KAI0084468.1"/>
    <property type="molecule type" value="Genomic_DNA"/>
</dbReference>
<comment type="caution">
    <text evidence="1">The sequence shown here is derived from an EMBL/GenBank/DDBJ whole genome shotgun (WGS) entry which is preliminary data.</text>
</comment>
<evidence type="ECO:0000313" key="1">
    <source>
        <dbReference type="EMBL" id="KAI0084468.1"/>
    </source>
</evidence>
<accession>A0ACB8TR11</accession>
<name>A0ACB8TR11_9APHY</name>
<keyword evidence="2" id="KW-1185">Reference proteome</keyword>
<reference evidence="1" key="1">
    <citation type="journal article" date="2021" name="Environ. Microbiol.">
        <title>Gene family expansions and transcriptome signatures uncover fungal adaptations to wood decay.</title>
        <authorList>
            <person name="Hage H."/>
            <person name="Miyauchi S."/>
            <person name="Viragh M."/>
            <person name="Drula E."/>
            <person name="Min B."/>
            <person name="Chaduli D."/>
            <person name="Navarro D."/>
            <person name="Favel A."/>
            <person name="Norest M."/>
            <person name="Lesage-Meessen L."/>
            <person name="Balint B."/>
            <person name="Merenyi Z."/>
            <person name="de Eugenio L."/>
            <person name="Morin E."/>
            <person name="Martinez A.T."/>
            <person name="Baldrian P."/>
            <person name="Stursova M."/>
            <person name="Martinez M.J."/>
            <person name="Novotny C."/>
            <person name="Magnuson J.K."/>
            <person name="Spatafora J.W."/>
            <person name="Maurice S."/>
            <person name="Pangilinan J."/>
            <person name="Andreopoulos W."/>
            <person name="LaButti K."/>
            <person name="Hundley H."/>
            <person name="Na H."/>
            <person name="Kuo A."/>
            <person name="Barry K."/>
            <person name="Lipzen A."/>
            <person name="Henrissat B."/>
            <person name="Riley R."/>
            <person name="Ahrendt S."/>
            <person name="Nagy L.G."/>
            <person name="Grigoriev I.V."/>
            <person name="Martin F."/>
            <person name="Rosso M.N."/>
        </authorList>
    </citation>
    <scope>NUCLEOTIDE SEQUENCE</scope>
    <source>
        <strain evidence="1">CBS 384.51</strain>
    </source>
</reference>
<organism evidence="1 2">
    <name type="scientific">Irpex rosettiformis</name>
    <dbReference type="NCBI Taxonomy" id="378272"/>
    <lineage>
        <taxon>Eukaryota</taxon>
        <taxon>Fungi</taxon>
        <taxon>Dikarya</taxon>
        <taxon>Basidiomycota</taxon>
        <taxon>Agaricomycotina</taxon>
        <taxon>Agaricomycetes</taxon>
        <taxon>Polyporales</taxon>
        <taxon>Irpicaceae</taxon>
        <taxon>Irpex</taxon>
    </lineage>
</organism>
<protein>
    <submittedName>
        <fullName evidence="1">Uncharacterized protein</fullName>
    </submittedName>
</protein>
<evidence type="ECO:0000313" key="2">
    <source>
        <dbReference type="Proteomes" id="UP001055072"/>
    </source>
</evidence>